<sequence>MNYTRILLFVFLSVCYTYQVSQIILVNLEGVDWREEVVETLRKEGNLAEVAISAETHFQFGVSNPTFYFVEFYLKKSSISISHSSLPKYMCFSLNWTSELSMQVVHQNPLIFKSSLLFFWVPENILELDPYHMTMAFHDVDGSSAGERPGIVLEPSGEYVFNIEQREIVYLPKPYDTDCTDYLTWPRHPELKSILTKAMCEHDCKNEILLEKCGCLSEDYPARHLINTTTCWTNSECQKGYSGMIAKTCSKRCGKACHNIIYDAKQAHSKMYDPQEEGEYYIKLILLMTSRNVDVMEFIPALTFTQVLGLIGGYLGLWLGLSLVTIISGTFFFVAKAVVNRIRGDVYNILAVNCIYRTLRFLCMCICVYACGLAIFVDTGSYLKYRTTVRVDRGNLSALEFPALTICNIQAINFSRVCWEYDGTECKTSDPEAILGNRLTLVKELIKFSYPISEFVLACQLKYRDYVCKPADCLHLWKIQYTYLKTGVCYTFDPGLLQEYRDCKEPWKYELSVRLGATSSKEITLSGFLHQQNTFTSAMPNTFMLRTGKIYMVTAEQKTFSALPRPYETQCADYVRIANRMNYTEGNREPQVLWLIAGVTLLGFQAVLSWLQEIGGSRRKT</sequence>
<feature type="transmembrane region" description="Helical" evidence="13">
    <location>
        <begin position="315"/>
        <end position="339"/>
    </location>
</feature>
<evidence type="ECO:0000256" key="1">
    <source>
        <dbReference type="ARBA" id="ARBA00004141"/>
    </source>
</evidence>
<dbReference type="InterPro" id="IPR001873">
    <property type="entry name" value="ENaC"/>
</dbReference>
<evidence type="ECO:0000256" key="9">
    <source>
        <dbReference type="ARBA" id="ARBA00023136"/>
    </source>
</evidence>
<reference evidence="16" key="1">
    <citation type="submission" date="2025-08" db="UniProtKB">
        <authorList>
            <consortium name="RefSeq"/>
        </authorList>
    </citation>
    <scope>IDENTIFICATION</scope>
</reference>
<dbReference type="PANTHER" id="PTHR11690:SF248">
    <property type="entry name" value="PICKPOCKET 17, ISOFORM A"/>
    <property type="match status" value="1"/>
</dbReference>
<evidence type="ECO:0000256" key="5">
    <source>
        <dbReference type="ARBA" id="ARBA00022692"/>
    </source>
</evidence>
<keyword evidence="14" id="KW-0732">Signal</keyword>
<dbReference type="Gene3D" id="1.10.287.770">
    <property type="entry name" value="YojJ-like"/>
    <property type="match status" value="1"/>
</dbReference>
<keyword evidence="15" id="KW-1185">Reference proteome</keyword>
<evidence type="ECO:0000256" key="14">
    <source>
        <dbReference type="SAM" id="SignalP"/>
    </source>
</evidence>
<evidence type="ECO:0000256" key="8">
    <source>
        <dbReference type="ARBA" id="ARBA00023065"/>
    </source>
</evidence>
<keyword evidence="4 12" id="KW-0894">Sodium channel</keyword>
<comment type="subcellular location">
    <subcellularLocation>
        <location evidence="1">Membrane</location>
        <topology evidence="1">Multi-pass membrane protein</topology>
    </subcellularLocation>
</comment>
<dbReference type="KEGG" id="goe:108864508"/>
<organism evidence="15 16">
    <name type="scientific">Galendromus occidentalis</name>
    <name type="common">western predatory mite</name>
    <dbReference type="NCBI Taxonomy" id="34638"/>
    <lineage>
        <taxon>Eukaryota</taxon>
        <taxon>Metazoa</taxon>
        <taxon>Ecdysozoa</taxon>
        <taxon>Arthropoda</taxon>
        <taxon>Chelicerata</taxon>
        <taxon>Arachnida</taxon>
        <taxon>Acari</taxon>
        <taxon>Parasitiformes</taxon>
        <taxon>Mesostigmata</taxon>
        <taxon>Gamasina</taxon>
        <taxon>Phytoseioidea</taxon>
        <taxon>Phytoseiidae</taxon>
        <taxon>Typhlodrominae</taxon>
        <taxon>Galendromus</taxon>
    </lineage>
</organism>
<feature type="transmembrane region" description="Helical" evidence="13">
    <location>
        <begin position="359"/>
        <end position="377"/>
    </location>
</feature>
<evidence type="ECO:0000313" key="16">
    <source>
        <dbReference type="RefSeq" id="XP_028967855.1"/>
    </source>
</evidence>
<keyword evidence="10 12" id="KW-0739">Sodium transport</keyword>
<evidence type="ECO:0000256" key="13">
    <source>
        <dbReference type="SAM" id="Phobius"/>
    </source>
</evidence>
<evidence type="ECO:0000313" key="15">
    <source>
        <dbReference type="Proteomes" id="UP000694867"/>
    </source>
</evidence>
<dbReference type="GO" id="GO:0005886">
    <property type="term" value="C:plasma membrane"/>
    <property type="evidence" value="ECO:0007669"/>
    <property type="project" value="TreeGrafter"/>
</dbReference>
<gene>
    <name evidence="16" type="primary">LOC108864508</name>
</gene>
<proteinExistence type="inferred from homology"/>
<keyword evidence="6 13" id="KW-1133">Transmembrane helix</keyword>
<evidence type="ECO:0000256" key="10">
    <source>
        <dbReference type="ARBA" id="ARBA00023201"/>
    </source>
</evidence>
<keyword evidence="8 12" id="KW-0406">Ion transport</keyword>
<name>A0AAJ7SGX0_9ACAR</name>
<keyword evidence="9 13" id="KW-0472">Membrane</keyword>
<evidence type="ECO:0000256" key="3">
    <source>
        <dbReference type="ARBA" id="ARBA00022448"/>
    </source>
</evidence>
<keyword evidence="3 12" id="KW-0813">Transport</keyword>
<dbReference type="GeneID" id="108864508"/>
<keyword evidence="5 12" id="KW-0812">Transmembrane</keyword>
<keyword evidence="7" id="KW-0915">Sodium</keyword>
<comment type="similarity">
    <text evidence="2 12">Belongs to the amiloride-sensitive sodium channel (TC 1.A.6) family.</text>
</comment>
<dbReference type="Proteomes" id="UP000694867">
    <property type="component" value="Unplaced"/>
</dbReference>
<dbReference type="RefSeq" id="XP_028967855.1">
    <property type="nucleotide sequence ID" value="XM_029112022.1"/>
</dbReference>
<evidence type="ECO:0000256" key="7">
    <source>
        <dbReference type="ARBA" id="ARBA00023053"/>
    </source>
</evidence>
<dbReference type="AlphaFoldDB" id="A0AAJ7SGX0"/>
<evidence type="ECO:0000256" key="6">
    <source>
        <dbReference type="ARBA" id="ARBA00022989"/>
    </source>
</evidence>
<evidence type="ECO:0000256" key="2">
    <source>
        <dbReference type="ARBA" id="ARBA00007193"/>
    </source>
</evidence>
<protein>
    <submittedName>
        <fullName evidence="16">Uncharacterized protein LOC108864508</fullName>
    </submittedName>
</protein>
<evidence type="ECO:0000256" key="4">
    <source>
        <dbReference type="ARBA" id="ARBA00022461"/>
    </source>
</evidence>
<evidence type="ECO:0000256" key="12">
    <source>
        <dbReference type="RuleBase" id="RU000679"/>
    </source>
</evidence>
<evidence type="ECO:0000256" key="11">
    <source>
        <dbReference type="ARBA" id="ARBA00023303"/>
    </source>
</evidence>
<feature type="chain" id="PRO_5043054797" evidence="14">
    <location>
        <begin position="23"/>
        <end position="621"/>
    </location>
</feature>
<dbReference type="GO" id="GO:0015280">
    <property type="term" value="F:ligand-gated sodium channel activity"/>
    <property type="evidence" value="ECO:0007669"/>
    <property type="project" value="TreeGrafter"/>
</dbReference>
<feature type="signal peptide" evidence="14">
    <location>
        <begin position="1"/>
        <end position="22"/>
    </location>
</feature>
<dbReference type="Pfam" id="PF00858">
    <property type="entry name" value="ASC"/>
    <property type="match status" value="3"/>
</dbReference>
<accession>A0AAJ7SGX0</accession>
<dbReference type="PANTHER" id="PTHR11690">
    <property type="entry name" value="AMILORIDE-SENSITIVE SODIUM CHANNEL-RELATED"/>
    <property type="match status" value="1"/>
</dbReference>
<feature type="transmembrane region" description="Helical" evidence="13">
    <location>
        <begin position="592"/>
        <end position="611"/>
    </location>
</feature>
<keyword evidence="11 12" id="KW-0407">Ion channel</keyword>